<keyword evidence="6 8" id="KW-1133">Transmembrane helix</keyword>
<proteinExistence type="inferred from homology"/>
<reference evidence="9" key="1">
    <citation type="journal article" date="2021" name="PeerJ">
        <title>Extensive microbial diversity within the chicken gut microbiome revealed by metagenomics and culture.</title>
        <authorList>
            <person name="Gilroy R."/>
            <person name="Ravi A."/>
            <person name="Getino M."/>
            <person name="Pursley I."/>
            <person name="Horton D.L."/>
            <person name="Alikhan N.F."/>
            <person name="Baker D."/>
            <person name="Gharbi K."/>
            <person name="Hall N."/>
            <person name="Watson M."/>
            <person name="Adriaenssens E.M."/>
            <person name="Foster-Nyarko E."/>
            <person name="Jarju S."/>
            <person name="Secka A."/>
            <person name="Antonio M."/>
            <person name="Oren A."/>
            <person name="Chaudhuri R.R."/>
            <person name="La Ragione R."/>
            <person name="Hildebrand F."/>
            <person name="Pallen M.J."/>
        </authorList>
    </citation>
    <scope>NUCLEOTIDE SEQUENCE</scope>
    <source>
        <strain evidence="9">6627</strain>
    </source>
</reference>
<feature type="transmembrane region" description="Helical" evidence="8">
    <location>
        <begin position="24"/>
        <end position="46"/>
    </location>
</feature>
<evidence type="ECO:0000256" key="5">
    <source>
        <dbReference type="ARBA" id="ARBA00022692"/>
    </source>
</evidence>
<dbReference type="AlphaFoldDB" id="A0A9D2AAX3"/>
<dbReference type="PANTHER" id="PTHR30269:SF37">
    <property type="entry name" value="MEMBRANE TRANSPORTER PROTEIN"/>
    <property type="match status" value="1"/>
</dbReference>
<sequence length="199" mass="22133">MISVLTCIFLQITIIIRYFKKIKWNLIIIPAIFSFITSTIGVHLMVDFSAKTMSLLLGIFLWILAIYLIKFAPKIQLSKNIFTEACVGSLSGLSGGLFAVGGPPMVAYYDSVIDDPITYQATIQTYFFLTSIILLVNDLIYTQFTNRLSLFSICAVGGCLIGTYVGNRILQKISMQTVRKIAYIVMLIAGTYNLIQGII</sequence>
<dbReference type="GO" id="GO:0005886">
    <property type="term" value="C:plasma membrane"/>
    <property type="evidence" value="ECO:0007669"/>
    <property type="project" value="UniProtKB-SubCell"/>
</dbReference>
<comment type="subcellular location">
    <subcellularLocation>
        <location evidence="1 8">Cell membrane</location>
        <topology evidence="1 8">Multi-pass membrane protein</topology>
    </subcellularLocation>
</comment>
<evidence type="ECO:0000256" key="8">
    <source>
        <dbReference type="RuleBase" id="RU363041"/>
    </source>
</evidence>
<gene>
    <name evidence="9" type="ORF">H9861_05700</name>
</gene>
<keyword evidence="5 8" id="KW-0812">Transmembrane</keyword>
<dbReference type="Proteomes" id="UP000823963">
    <property type="component" value="Unassembled WGS sequence"/>
</dbReference>
<feature type="transmembrane region" description="Helical" evidence="8">
    <location>
        <begin position="81"/>
        <end position="101"/>
    </location>
</feature>
<feature type="transmembrane region" description="Helical" evidence="8">
    <location>
        <begin position="148"/>
        <end position="166"/>
    </location>
</feature>
<name>A0A9D2AAX3_9LACO</name>
<evidence type="ECO:0000256" key="3">
    <source>
        <dbReference type="ARBA" id="ARBA00022448"/>
    </source>
</evidence>
<evidence type="ECO:0000313" key="10">
    <source>
        <dbReference type="Proteomes" id="UP000823963"/>
    </source>
</evidence>
<dbReference type="Pfam" id="PF01925">
    <property type="entry name" value="TauE"/>
    <property type="match status" value="1"/>
</dbReference>
<evidence type="ECO:0000313" key="9">
    <source>
        <dbReference type="EMBL" id="HIX02230.1"/>
    </source>
</evidence>
<dbReference type="InterPro" id="IPR002781">
    <property type="entry name" value="TM_pro_TauE-like"/>
</dbReference>
<dbReference type="EMBL" id="DXFP01000053">
    <property type="protein sequence ID" value="HIX02230.1"/>
    <property type="molecule type" value="Genomic_DNA"/>
</dbReference>
<reference evidence="9" key="2">
    <citation type="submission" date="2021-04" db="EMBL/GenBank/DDBJ databases">
        <authorList>
            <person name="Gilroy R."/>
        </authorList>
    </citation>
    <scope>NUCLEOTIDE SEQUENCE</scope>
    <source>
        <strain evidence="9">6627</strain>
    </source>
</reference>
<keyword evidence="4 8" id="KW-1003">Cell membrane</keyword>
<organism evidence="9 10">
    <name type="scientific">Candidatus Ligilactobacillus excrementigallinarum</name>
    <dbReference type="NCBI Taxonomy" id="2838641"/>
    <lineage>
        <taxon>Bacteria</taxon>
        <taxon>Bacillati</taxon>
        <taxon>Bacillota</taxon>
        <taxon>Bacilli</taxon>
        <taxon>Lactobacillales</taxon>
        <taxon>Lactobacillaceae</taxon>
        <taxon>Ligilactobacillus</taxon>
    </lineage>
</organism>
<comment type="similarity">
    <text evidence="2 8">Belongs to the 4-toluene sulfonate uptake permease (TSUP) (TC 2.A.102) family.</text>
</comment>
<evidence type="ECO:0000256" key="7">
    <source>
        <dbReference type="ARBA" id="ARBA00023136"/>
    </source>
</evidence>
<keyword evidence="3" id="KW-0813">Transport</keyword>
<dbReference type="PANTHER" id="PTHR30269">
    <property type="entry name" value="TRANSMEMBRANE PROTEIN YFCA"/>
    <property type="match status" value="1"/>
</dbReference>
<protein>
    <recommendedName>
        <fullName evidence="8">Probable membrane transporter protein</fullName>
    </recommendedName>
</protein>
<feature type="transmembrane region" description="Helical" evidence="8">
    <location>
        <begin position="178"/>
        <end position="195"/>
    </location>
</feature>
<evidence type="ECO:0000256" key="2">
    <source>
        <dbReference type="ARBA" id="ARBA00009142"/>
    </source>
</evidence>
<evidence type="ECO:0000256" key="4">
    <source>
        <dbReference type="ARBA" id="ARBA00022475"/>
    </source>
</evidence>
<feature type="transmembrane region" description="Helical" evidence="8">
    <location>
        <begin position="52"/>
        <end position="69"/>
    </location>
</feature>
<feature type="transmembrane region" description="Helical" evidence="8">
    <location>
        <begin position="121"/>
        <end position="141"/>
    </location>
</feature>
<evidence type="ECO:0000256" key="6">
    <source>
        <dbReference type="ARBA" id="ARBA00022989"/>
    </source>
</evidence>
<dbReference type="InterPro" id="IPR052017">
    <property type="entry name" value="TSUP"/>
</dbReference>
<accession>A0A9D2AAX3</accession>
<keyword evidence="7 8" id="KW-0472">Membrane</keyword>
<evidence type="ECO:0000256" key="1">
    <source>
        <dbReference type="ARBA" id="ARBA00004651"/>
    </source>
</evidence>
<comment type="caution">
    <text evidence="9">The sequence shown here is derived from an EMBL/GenBank/DDBJ whole genome shotgun (WGS) entry which is preliminary data.</text>
</comment>